<dbReference type="AlphaFoldDB" id="A0A938YRQ6"/>
<dbReference type="Gene3D" id="3.90.25.10">
    <property type="entry name" value="UDP-galactose 4-epimerase, domain 1"/>
    <property type="match status" value="1"/>
</dbReference>
<feature type="domain" description="NAD(P)-binding" evidence="1">
    <location>
        <begin position="13"/>
        <end position="314"/>
    </location>
</feature>
<dbReference type="Pfam" id="PF16363">
    <property type="entry name" value="GDP_Man_Dehyd"/>
    <property type="match status" value="1"/>
</dbReference>
<sequence length="323" mass="36029">MAKENFWNGKRVLVTGASGFIGSHLTEALLNNGAEVSVFIKWDSSAGSRPHIMDNLEPIKGKLKNVLKGDISSEDTMKSIKANNPEVILHLAAEAYVNYIFDHPAEVLKANLLGTLNVLHAAMDLKELKQVVCTSSSEVYGTAQTDSIDELHPMNPTSPYAASKAAADRYCYSYWKTYGLPIAIIRPFNTYGPRHTYDVIPKFIELALKNEPLTVYGTGEQSRDFTYVSDMVEAFMLMASRKEAVGKAVNFGNGKDYSINFIAEKVKELSGSKSKIVHVEQRKAEVQRLICNYGLAKKLFGWQPKVSIEEGLKKNIEWVEKRK</sequence>
<gene>
    <name evidence="2" type="ORF">JW744_04515</name>
</gene>
<evidence type="ECO:0000259" key="1">
    <source>
        <dbReference type="Pfam" id="PF16363"/>
    </source>
</evidence>
<dbReference type="SUPFAM" id="SSF51735">
    <property type="entry name" value="NAD(P)-binding Rossmann-fold domains"/>
    <property type="match status" value="1"/>
</dbReference>
<dbReference type="EMBL" id="JAFGDB010000076">
    <property type="protein sequence ID" value="MBN2067705.1"/>
    <property type="molecule type" value="Genomic_DNA"/>
</dbReference>
<dbReference type="InterPro" id="IPR016040">
    <property type="entry name" value="NAD(P)-bd_dom"/>
</dbReference>
<organism evidence="2 3">
    <name type="scientific">Candidatus Iainarchaeum sp</name>
    <dbReference type="NCBI Taxonomy" id="3101447"/>
    <lineage>
        <taxon>Archaea</taxon>
        <taxon>Candidatus Iainarchaeota</taxon>
        <taxon>Candidatus Iainarchaeia</taxon>
        <taxon>Candidatus Iainarchaeales</taxon>
        <taxon>Candidatus Iainarchaeaceae</taxon>
        <taxon>Candidatus Iainarchaeum</taxon>
    </lineage>
</organism>
<evidence type="ECO:0000313" key="2">
    <source>
        <dbReference type="EMBL" id="MBN2067705.1"/>
    </source>
</evidence>
<reference evidence="2" key="1">
    <citation type="submission" date="2021-01" db="EMBL/GenBank/DDBJ databases">
        <title>Active Sulfur Cycling in an Early Earth Analoge.</title>
        <authorList>
            <person name="Hahn C.R."/>
            <person name="Youssef N.H."/>
            <person name="Elshahed M."/>
        </authorList>
    </citation>
    <scope>NUCLEOTIDE SEQUENCE</scope>
    <source>
        <strain evidence="2">Zod_Metabat.1151</strain>
    </source>
</reference>
<dbReference type="InterPro" id="IPR036291">
    <property type="entry name" value="NAD(P)-bd_dom_sf"/>
</dbReference>
<comment type="caution">
    <text evidence="2">The sequence shown here is derived from an EMBL/GenBank/DDBJ whole genome shotgun (WGS) entry which is preliminary data.</text>
</comment>
<protein>
    <submittedName>
        <fullName evidence="2">GDP-mannose 4,6-dehydratase</fullName>
    </submittedName>
</protein>
<name>A0A938YRQ6_9ARCH</name>
<dbReference type="PANTHER" id="PTHR43000">
    <property type="entry name" value="DTDP-D-GLUCOSE 4,6-DEHYDRATASE-RELATED"/>
    <property type="match status" value="1"/>
</dbReference>
<accession>A0A938YRQ6</accession>
<evidence type="ECO:0000313" key="3">
    <source>
        <dbReference type="Proteomes" id="UP000809243"/>
    </source>
</evidence>
<proteinExistence type="predicted"/>
<dbReference type="Gene3D" id="3.40.50.720">
    <property type="entry name" value="NAD(P)-binding Rossmann-like Domain"/>
    <property type="match status" value="1"/>
</dbReference>
<dbReference type="Proteomes" id="UP000809243">
    <property type="component" value="Unassembled WGS sequence"/>
</dbReference>